<evidence type="ECO:0000313" key="4">
    <source>
        <dbReference type="EMBL" id="QPC82532.1"/>
    </source>
</evidence>
<dbReference type="PANTHER" id="PTHR44591:SF3">
    <property type="entry name" value="RESPONSE REGULATORY DOMAIN-CONTAINING PROTEIN"/>
    <property type="match status" value="1"/>
</dbReference>
<dbReference type="Pfam" id="PF00072">
    <property type="entry name" value="Response_reg"/>
    <property type="match status" value="1"/>
</dbReference>
<dbReference type="KEGG" id="pmet:G4Y79_23065"/>
<dbReference type="EMBL" id="CP062983">
    <property type="protein sequence ID" value="QPC82532.1"/>
    <property type="molecule type" value="Genomic_DNA"/>
</dbReference>
<reference evidence="4 5" key="1">
    <citation type="submission" date="2020-02" db="EMBL/GenBank/DDBJ databases">
        <authorList>
            <person name="Zheng R.K."/>
            <person name="Sun C.M."/>
        </authorList>
    </citation>
    <scope>NUCLEOTIDE SEQUENCE [LARGE SCALE GENOMIC DNA]</scope>
    <source>
        <strain evidence="5">rifampicinis</strain>
    </source>
</reference>
<protein>
    <submittedName>
        <fullName evidence="4">Response regulator</fullName>
    </submittedName>
</protein>
<dbReference type="PANTHER" id="PTHR44591">
    <property type="entry name" value="STRESS RESPONSE REGULATOR PROTEIN 1"/>
    <property type="match status" value="1"/>
</dbReference>
<accession>A0A7S8E8Z1</accession>
<evidence type="ECO:0000313" key="5">
    <source>
        <dbReference type="Proteomes" id="UP000594468"/>
    </source>
</evidence>
<name>A0A7S8E8Z1_9CHLR</name>
<dbReference type="SMART" id="SM00448">
    <property type="entry name" value="REC"/>
    <property type="match status" value="1"/>
</dbReference>
<gene>
    <name evidence="4" type="ORF">G4Y79_23065</name>
</gene>
<feature type="domain" description="Response regulatory" evidence="3">
    <location>
        <begin position="7"/>
        <end position="123"/>
    </location>
</feature>
<organism evidence="4 5">
    <name type="scientific">Phototrophicus methaneseepsis</name>
    <dbReference type="NCBI Taxonomy" id="2710758"/>
    <lineage>
        <taxon>Bacteria</taxon>
        <taxon>Bacillati</taxon>
        <taxon>Chloroflexota</taxon>
        <taxon>Candidatus Thermofontia</taxon>
        <taxon>Phototrophicales</taxon>
        <taxon>Phototrophicaceae</taxon>
        <taxon>Phototrophicus</taxon>
    </lineage>
</organism>
<keyword evidence="5" id="KW-1185">Reference proteome</keyword>
<evidence type="ECO:0000259" key="3">
    <source>
        <dbReference type="PROSITE" id="PS50110"/>
    </source>
</evidence>
<evidence type="ECO:0000256" key="2">
    <source>
        <dbReference type="PROSITE-ProRule" id="PRU00169"/>
    </source>
</evidence>
<dbReference type="AlphaFoldDB" id="A0A7S8E8Z1"/>
<dbReference type="PROSITE" id="PS50110">
    <property type="entry name" value="RESPONSE_REGULATORY"/>
    <property type="match status" value="1"/>
</dbReference>
<dbReference type="Gene3D" id="3.40.50.2300">
    <property type="match status" value="1"/>
</dbReference>
<evidence type="ECO:0000256" key="1">
    <source>
        <dbReference type="ARBA" id="ARBA00022553"/>
    </source>
</evidence>
<sequence>MLLPPSKILIVDNRVGASYALNTVLSQCGYQVSLLANPDKMIEALMQLGPDLVLLEEELPGICGGQLCRKIKSEQCLRHIRVMMYSRSMRLHDPDYVQAIGADAALRKPCPARELLAAIEQQLAVAH</sequence>
<dbReference type="RefSeq" id="WP_195170601.1">
    <property type="nucleotide sequence ID" value="NZ_CP062983.1"/>
</dbReference>
<dbReference type="Proteomes" id="UP000594468">
    <property type="component" value="Chromosome"/>
</dbReference>
<dbReference type="InterPro" id="IPR050595">
    <property type="entry name" value="Bact_response_regulator"/>
</dbReference>
<dbReference type="GO" id="GO:0000160">
    <property type="term" value="P:phosphorelay signal transduction system"/>
    <property type="evidence" value="ECO:0007669"/>
    <property type="project" value="InterPro"/>
</dbReference>
<dbReference type="InterPro" id="IPR011006">
    <property type="entry name" value="CheY-like_superfamily"/>
</dbReference>
<keyword evidence="1" id="KW-0597">Phosphoprotein</keyword>
<dbReference type="SUPFAM" id="SSF52172">
    <property type="entry name" value="CheY-like"/>
    <property type="match status" value="1"/>
</dbReference>
<dbReference type="InterPro" id="IPR001789">
    <property type="entry name" value="Sig_transdc_resp-reg_receiver"/>
</dbReference>
<comment type="caution">
    <text evidence="2">Lacks conserved residue(s) required for the propagation of feature annotation.</text>
</comment>
<proteinExistence type="predicted"/>